<evidence type="ECO:0000256" key="7">
    <source>
        <dbReference type="ARBA" id="ARBA00034617"/>
    </source>
</evidence>
<evidence type="ECO:0000256" key="3">
    <source>
        <dbReference type="ARBA" id="ARBA00022801"/>
    </source>
</evidence>
<reference evidence="12 13" key="1">
    <citation type="submission" date="2019-03" db="EMBL/GenBank/DDBJ databases">
        <title>Subsurface microbial communities from deep shales in Ohio and West Virginia, USA.</title>
        <authorList>
            <person name="Wrighton K."/>
        </authorList>
    </citation>
    <scope>NUCLEOTIDE SEQUENCE [LARGE SCALE GENOMIC DNA]</scope>
    <source>
        <strain evidence="12 13">DSMZ 11287</strain>
    </source>
</reference>
<dbReference type="InterPro" id="IPR013986">
    <property type="entry name" value="DExx_box_DNA_helicase_dom_sf"/>
</dbReference>
<dbReference type="GO" id="GO:0003677">
    <property type="term" value="F:DNA binding"/>
    <property type="evidence" value="ECO:0007669"/>
    <property type="project" value="InterPro"/>
</dbReference>
<dbReference type="RefSeq" id="WP_134059425.1">
    <property type="nucleotide sequence ID" value="NZ_SOEF01000019.1"/>
</dbReference>
<dbReference type="Pfam" id="PF13361">
    <property type="entry name" value="UvrD_C"/>
    <property type="match status" value="1"/>
</dbReference>
<comment type="caution">
    <text evidence="12">The sequence shown here is derived from an EMBL/GenBank/DDBJ whole genome shotgun (WGS) entry which is preliminary data.</text>
</comment>
<evidence type="ECO:0000256" key="8">
    <source>
        <dbReference type="ARBA" id="ARBA00034808"/>
    </source>
</evidence>
<comment type="catalytic activity">
    <reaction evidence="9">
        <text>ATP + H2O = ADP + phosphate + H(+)</text>
        <dbReference type="Rhea" id="RHEA:13065"/>
        <dbReference type="ChEBI" id="CHEBI:15377"/>
        <dbReference type="ChEBI" id="CHEBI:15378"/>
        <dbReference type="ChEBI" id="CHEBI:30616"/>
        <dbReference type="ChEBI" id="CHEBI:43474"/>
        <dbReference type="ChEBI" id="CHEBI:456216"/>
        <dbReference type="EC" id="5.6.2.4"/>
    </reaction>
</comment>
<dbReference type="InterPro" id="IPR000212">
    <property type="entry name" value="DNA_helicase_UvrD/REP"/>
</dbReference>
<dbReference type="GO" id="GO:0043138">
    <property type="term" value="F:3'-5' DNA helicase activity"/>
    <property type="evidence" value="ECO:0007669"/>
    <property type="project" value="UniProtKB-EC"/>
</dbReference>
<dbReference type="GO" id="GO:0005524">
    <property type="term" value="F:ATP binding"/>
    <property type="evidence" value="ECO:0007669"/>
    <property type="project" value="UniProtKB-UniRule"/>
</dbReference>
<dbReference type="InterPro" id="IPR014017">
    <property type="entry name" value="DNA_helicase_UvrD-like_C"/>
</dbReference>
<dbReference type="SUPFAM" id="SSF52540">
    <property type="entry name" value="P-loop containing nucleoside triphosphate hydrolases"/>
    <property type="match status" value="1"/>
</dbReference>
<proteinExistence type="inferred from homology"/>
<dbReference type="GO" id="GO:0005829">
    <property type="term" value="C:cytosol"/>
    <property type="evidence" value="ECO:0007669"/>
    <property type="project" value="TreeGrafter"/>
</dbReference>
<dbReference type="Proteomes" id="UP000295472">
    <property type="component" value="Unassembled WGS sequence"/>
</dbReference>
<dbReference type="InterPro" id="IPR027417">
    <property type="entry name" value="P-loop_NTPase"/>
</dbReference>
<evidence type="ECO:0000256" key="10">
    <source>
        <dbReference type="PROSITE-ProRule" id="PRU00560"/>
    </source>
</evidence>
<dbReference type="GO" id="GO:0016887">
    <property type="term" value="F:ATP hydrolysis activity"/>
    <property type="evidence" value="ECO:0007669"/>
    <property type="project" value="RHEA"/>
</dbReference>
<evidence type="ECO:0000256" key="4">
    <source>
        <dbReference type="ARBA" id="ARBA00022806"/>
    </source>
</evidence>
<keyword evidence="3 10" id="KW-0378">Hydrolase</keyword>
<dbReference type="PANTHER" id="PTHR11070">
    <property type="entry name" value="UVRD / RECB / PCRA DNA HELICASE FAMILY MEMBER"/>
    <property type="match status" value="1"/>
</dbReference>
<feature type="domain" description="UvrD-like helicase ATP-binding" evidence="11">
    <location>
        <begin position="5"/>
        <end position="285"/>
    </location>
</feature>
<dbReference type="InterPro" id="IPR014016">
    <property type="entry name" value="UvrD-like_ATP-bd"/>
</dbReference>
<evidence type="ECO:0000256" key="2">
    <source>
        <dbReference type="ARBA" id="ARBA00022741"/>
    </source>
</evidence>
<gene>
    <name evidence="12" type="ORF">C7954_11941</name>
</gene>
<dbReference type="GO" id="GO:0000725">
    <property type="term" value="P:recombinational repair"/>
    <property type="evidence" value="ECO:0007669"/>
    <property type="project" value="TreeGrafter"/>
</dbReference>
<sequence>MDLSRAIELEDSDQLIGTENHFKLCAGPGAGKTRFLVNHIQNVIKNSKRLKKARKIACITYTNIGVETLADRLENSLDYVEISTIHSFLYKNVIKPYSWLLEDKYNLNIAEIDGHQDFIARISILKEWLRQTNQYVGDYAQLQKDMQKTVTYFEDEELKWKLKLPYESAVKFDSIIEYKKLCWQQGFLSHNDVLFLSHKIIKKYDEVREILRAKFPYIFVDEFQDTTPVQTEIIKKLAKKETIVGVIGDTAQSIYEFLGSSVESFINFELNDMLLYKIEDNRRSTEEIIGVLNNLRSNGNFQQSSPNNLSGEVPKILTGNFNSAYEYVDNLLEEDFYTLSYTNKATNMMRFKLEEYPEVMSLRDLLTEDSNSKRRELLFNIIKAVESAADKNFKDGLRYMLRAYRKSSNFTEKDGFRNLQRLINCYDEYKNLTLKKFHNDYLYNYFDTSDISRRIGNSGGPHDLYSNLKYNEVALTINLENDNSFYRTIHKAKGAEFDNLLLIIPSEEKECFMTFICDTDLENTESHRRYYVALSRTKKNLFVNLPGLDNREEEKLEEVGFRVDVV</sequence>
<keyword evidence="4 10" id="KW-0347">Helicase</keyword>
<dbReference type="Gene3D" id="3.40.50.300">
    <property type="entry name" value="P-loop containing nucleotide triphosphate hydrolases"/>
    <property type="match status" value="2"/>
</dbReference>
<organism evidence="12 13">
    <name type="scientific">Halanaerobium congolense</name>
    <dbReference type="NCBI Taxonomy" id="54121"/>
    <lineage>
        <taxon>Bacteria</taxon>
        <taxon>Bacillati</taxon>
        <taxon>Bacillota</taxon>
        <taxon>Clostridia</taxon>
        <taxon>Halanaerobiales</taxon>
        <taxon>Halanaerobiaceae</taxon>
        <taxon>Halanaerobium</taxon>
    </lineage>
</organism>
<comment type="similarity">
    <text evidence="1">Belongs to the helicase family. UvrD subfamily.</text>
</comment>
<evidence type="ECO:0000256" key="6">
    <source>
        <dbReference type="ARBA" id="ARBA00023235"/>
    </source>
</evidence>
<feature type="binding site" evidence="10">
    <location>
        <begin position="26"/>
        <end position="33"/>
    </location>
    <ligand>
        <name>ATP</name>
        <dbReference type="ChEBI" id="CHEBI:30616"/>
    </ligand>
</feature>
<evidence type="ECO:0000313" key="12">
    <source>
        <dbReference type="EMBL" id="TDX42930.1"/>
    </source>
</evidence>
<dbReference type="PROSITE" id="PS51198">
    <property type="entry name" value="UVRD_HELICASE_ATP_BIND"/>
    <property type="match status" value="1"/>
</dbReference>
<dbReference type="PANTHER" id="PTHR11070:SF3">
    <property type="entry name" value="DNA 3'-5' HELICASE"/>
    <property type="match status" value="1"/>
</dbReference>
<keyword evidence="2 10" id="KW-0547">Nucleotide-binding</keyword>
<keyword evidence="6" id="KW-0413">Isomerase</keyword>
<name>A0A4R8GBK3_9FIRM</name>
<dbReference type="Pfam" id="PF00580">
    <property type="entry name" value="UvrD-helicase"/>
    <property type="match status" value="1"/>
</dbReference>
<protein>
    <recommendedName>
        <fullName evidence="8">DNA 3'-5' helicase</fullName>
        <ecNumber evidence="8">5.6.2.4</ecNumber>
    </recommendedName>
</protein>
<evidence type="ECO:0000256" key="1">
    <source>
        <dbReference type="ARBA" id="ARBA00009922"/>
    </source>
</evidence>
<dbReference type="EC" id="5.6.2.4" evidence="8"/>
<dbReference type="AlphaFoldDB" id="A0A4R8GBK3"/>
<dbReference type="GeneID" id="57013021"/>
<evidence type="ECO:0000313" key="13">
    <source>
        <dbReference type="Proteomes" id="UP000295472"/>
    </source>
</evidence>
<comment type="catalytic activity">
    <reaction evidence="7">
        <text>Couples ATP hydrolysis with the unwinding of duplex DNA by translocating in the 3'-5' direction.</text>
        <dbReference type="EC" id="5.6.2.4"/>
    </reaction>
</comment>
<dbReference type="Gene3D" id="1.10.10.160">
    <property type="match status" value="1"/>
</dbReference>
<evidence type="ECO:0000256" key="9">
    <source>
        <dbReference type="ARBA" id="ARBA00048988"/>
    </source>
</evidence>
<evidence type="ECO:0000256" key="5">
    <source>
        <dbReference type="ARBA" id="ARBA00022840"/>
    </source>
</evidence>
<dbReference type="EMBL" id="SOEF01000019">
    <property type="protein sequence ID" value="TDX42930.1"/>
    <property type="molecule type" value="Genomic_DNA"/>
</dbReference>
<accession>A0A4R8GBK3</accession>
<keyword evidence="5 10" id="KW-0067">ATP-binding</keyword>
<evidence type="ECO:0000259" key="11">
    <source>
        <dbReference type="PROSITE" id="PS51198"/>
    </source>
</evidence>